<dbReference type="InterPro" id="IPR014748">
    <property type="entry name" value="Enoyl-CoA_hydra_C"/>
</dbReference>
<dbReference type="FunFam" id="3.90.226.10:FF:000009">
    <property type="entry name" value="Carnitinyl-CoA dehydratase"/>
    <property type="match status" value="1"/>
</dbReference>
<dbReference type="CDD" id="cd06558">
    <property type="entry name" value="crotonase-like"/>
    <property type="match status" value="1"/>
</dbReference>
<dbReference type="RefSeq" id="WP_002699644.1">
    <property type="nucleotide sequence ID" value="NZ_AAWS01000024.1"/>
</dbReference>
<comment type="similarity">
    <text evidence="1 3">Belongs to the enoyl-CoA hydratase/isomerase family.</text>
</comment>
<evidence type="ECO:0000256" key="2">
    <source>
        <dbReference type="ARBA" id="ARBA00023239"/>
    </source>
</evidence>
<dbReference type="InterPro" id="IPR018376">
    <property type="entry name" value="Enoyl-CoA_hyd/isom_CS"/>
</dbReference>
<evidence type="ECO:0000256" key="1">
    <source>
        <dbReference type="ARBA" id="ARBA00005254"/>
    </source>
</evidence>
<dbReference type="PANTHER" id="PTHR11941:SF54">
    <property type="entry name" value="ENOYL-COA HYDRATASE, MITOCHONDRIAL"/>
    <property type="match status" value="1"/>
</dbReference>
<dbReference type="eggNOG" id="COG1024">
    <property type="taxonomic scope" value="Bacteria"/>
</dbReference>
<dbReference type="Gene3D" id="1.10.12.10">
    <property type="entry name" value="Lyase 2-enoyl-coa Hydratase, Chain A, domain 2"/>
    <property type="match status" value="1"/>
</dbReference>
<dbReference type="PANTHER" id="PTHR11941">
    <property type="entry name" value="ENOYL-COA HYDRATASE-RELATED"/>
    <property type="match status" value="1"/>
</dbReference>
<gene>
    <name evidence="4" type="ORF">M23134_08271</name>
</gene>
<dbReference type="InterPro" id="IPR001753">
    <property type="entry name" value="Enoyl-CoA_hydra/iso"/>
</dbReference>
<dbReference type="SUPFAM" id="SSF52096">
    <property type="entry name" value="ClpP/crotonase"/>
    <property type="match status" value="1"/>
</dbReference>
<dbReference type="AlphaFoldDB" id="A1ZQE7"/>
<evidence type="ECO:0000256" key="3">
    <source>
        <dbReference type="RuleBase" id="RU003707"/>
    </source>
</evidence>
<dbReference type="GO" id="GO:0016829">
    <property type="term" value="F:lyase activity"/>
    <property type="evidence" value="ECO:0007669"/>
    <property type="project" value="UniProtKB-KW"/>
</dbReference>
<dbReference type="InterPro" id="IPR029045">
    <property type="entry name" value="ClpP/crotonase-like_dom_sf"/>
</dbReference>
<dbReference type="PROSITE" id="PS00166">
    <property type="entry name" value="ENOYL_COA_HYDRATASE"/>
    <property type="match status" value="1"/>
</dbReference>
<protein>
    <submittedName>
        <fullName evidence="4">3-hydroxybutyryl-CoA dehydratase</fullName>
        <ecNumber evidence="4">4.2.1.55</ecNumber>
    </submittedName>
</protein>
<keyword evidence="2 4" id="KW-0456">Lyase</keyword>
<evidence type="ECO:0000313" key="5">
    <source>
        <dbReference type="Proteomes" id="UP000004095"/>
    </source>
</evidence>
<dbReference type="EMBL" id="AAWS01000024">
    <property type="protein sequence ID" value="EAY27319.1"/>
    <property type="molecule type" value="Genomic_DNA"/>
</dbReference>
<dbReference type="GO" id="GO:0006635">
    <property type="term" value="P:fatty acid beta-oxidation"/>
    <property type="evidence" value="ECO:0007669"/>
    <property type="project" value="TreeGrafter"/>
</dbReference>
<keyword evidence="5" id="KW-1185">Reference proteome</keyword>
<organism evidence="4 5">
    <name type="scientific">Microscilla marina ATCC 23134</name>
    <dbReference type="NCBI Taxonomy" id="313606"/>
    <lineage>
        <taxon>Bacteria</taxon>
        <taxon>Pseudomonadati</taxon>
        <taxon>Bacteroidota</taxon>
        <taxon>Cytophagia</taxon>
        <taxon>Cytophagales</taxon>
        <taxon>Microscillaceae</taxon>
        <taxon>Microscilla</taxon>
    </lineage>
</organism>
<proteinExistence type="inferred from homology"/>
<name>A1ZQE7_MICM2</name>
<reference evidence="4 5" key="1">
    <citation type="submission" date="2007-01" db="EMBL/GenBank/DDBJ databases">
        <authorList>
            <person name="Haygood M."/>
            <person name="Podell S."/>
            <person name="Anderson C."/>
            <person name="Hopkinson B."/>
            <person name="Roe K."/>
            <person name="Barbeau K."/>
            <person name="Gaasterland T."/>
            <person name="Ferriera S."/>
            <person name="Johnson J."/>
            <person name="Kravitz S."/>
            <person name="Beeson K."/>
            <person name="Sutton G."/>
            <person name="Rogers Y.-H."/>
            <person name="Friedman R."/>
            <person name="Frazier M."/>
            <person name="Venter J.C."/>
        </authorList>
    </citation>
    <scope>NUCLEOTIDE SEQUENCE [LARGE SCALE GENOMIC DNA]</scope>
    <source>
        <strain evidence="4 5">ATCC 23134</strain>
    </source>
</reference>
<evidence type="ECO:0000313" key="4">
    <source>
        <dbReference type="EMBL" id="EAY27319.1"/>
    </source>
</evidence>
<comment type="caution">
    <text evidence="4">The sequence shown here is derived from an EMBL/GenBank/DDBJ whole genome shotgun (WGS) entry which is preliminary data.</text>
</comment>
<dbReference type="Pfam" id="PF00378">
    <property type="entry name" value="ECH_1"/>
    <property type="match status" value="1"/>
</dbReference>
<dbReference type="Gene3D" id="3.90.226.10">
    <property type="entry name" value="2-enoyl-CoA Hydratase, Chain A, domain 1"/>
    <property type="match status" value="1"/>
</dbReference>
<dbReference type="EC" id="4.2.1.55" evidence="4"/>
<sequence>MMITISNTELKNLDIEISDGIATITIRRGSKLNALNYDTIEDLRKAMKEVNTNSDILSVIITGEGTKAFAAGADIAELAKLDEVGAKRYSQNGQDVFAIIENCTKPIIAAVNGYALGGGCELALACHMRIAVEAAKFGLPEVKLGTLPGFGGTQRLTQSIGKSKTLELIMTGDMLSAKEAKDLGLVNHMVTTHEELMNKSREILTKISGSGPLAIAMVIKSVNEVYSSDERGYLKEARYFGQSAGTEDFHEGMEAFLQKRKPDFKGE</sequence>
<accession>A1ZQE7</accession>
<dbReference type="Proteomes" id="UP000004095">
    <property type="component" value="Unassembled WGS sequence"/>
</dbReference>